<dbReference type="Proteomes" id="UP000461409">
    <property type="component" value="Unassembled WGS sequence"/>
</dbReference>
<feature type="domain" description="FecR protein" evidence="1">
    <location>
        <begin position="131"/>
        <end position="222"/>
    </location>
</feature>
<dbReference type="EMBL" id="WUBR01000001">
    <property type="protein sequence ID" value="MWV27556.1"/>
    <property type="molecule type" value="Genomic_DNA"/>
</dbReference>
<gene>
    <name evidence="3" type="ORF">GRF63_06525</name>
</gene>
<dbReference type="InterPro" id="IPR032623">
    <property type="entry name" value="FecR_N"/>
</dbReference>
<dbReference type="Gene3D" id="3.55.50.30">
    <property type="match status" value="1"/>
</dbReference>
<dbReference type="Gene3D" id="2.60.120.1440">
    <property type="match status" value="1"/>
</dbReference>
<keyword evidence="4" id="KW-1185">Reference proteome</keyword>
<dbReference type="AlphaFoldDB" id="A0A844XC46"/>
<evidence type="ECO:0000259" key="2">
    <source>
        <dbReference type="Pfam" id="PF16220"/>
    </source>
</evidence>
<reference evidence="3 4" key="1">
    <citation type="submission" date="2019-12" db="EMBL/GenBank/DDBJ databases">
        <authorList>
            <person name="Lee S.D."/>
        </authorList>
    </citation>
    <scope>NUCLEOTIDE SEQUENCE [LARGE SCALE GENOMIC DNA]</scope>
    <source>
        <strain evidence="3 4">GH3-10</strain>
    </source>
</reference>
<dbReference type="InterPro" id="IPR006860">
    <property type="entry name" value="FecR"/>
</dbReference>
<dbReference type="InterPro" id="IPR012373">
    <property type="entry name" value="Ferrdict_sens_TM"/>
</dbReference>
<dbReference type="PIRSF" id="PIRSF018266">
    <property type="entry name" value="FecR"/>
    <property type="match status" value="1"/>
</dbReference>
<evidence type="ECO:0000313" key="3">
    <source>
        <dbReference type="EMBL" id="MWV27556.1"/>
    </source>
</evidence>
<dbReference type="PANTHER" id="PTHR30273:SF2">
    <property type="entry name" value="PROTEIN FECR"/>
    <property type="match status" value="1"/>
</dbReference>
<evidence type="ECO:0000259" key="1">
    <source>
        <dbReference type="Pfam" id="PF04773"/>
    </source>
</evidence>
<protein>
    <submittedName>
        <fullName evidence="3">DUF4880 domain-containing protein</fullName>
    </submittedName>
</protein>
<dbReference type="Pfam" id="PF16220">
    <property type="entry name" value="DUF4880"/>
    <property type="match status" value="1"/>
</dbReference>
<reference evidence="3 4" key="2">
    <citation type="submission" date="2020-02" db="EMBL/GenBank/DDBJ databases">
        <title>Erythrobacter dongmakensis sp. nov., isolated from a tidal mudflat.</title>
        <authorList>
            <person name="Kim I.S."/>
        </authorList>
    </citation>
    <scope>NUCLEOTIDE SEQUENCE [LARGE SCALE GENOMIC DNA]</scope>
    <source>
        <strain evidence="3 4">GH3-10</strain>
    </source>
</reference>
<sequence length="345" mass="37437">MRLVEVAGSSMTIEEQASAWCIRLASGHLDPAEQAEFDEWISADDAHGKVFDRAQMAWRGLSAIADSPEIIAQRADALDALRRANRSRWSRKVQGNWQWAAALAASVLVAVLTVSLWSNFQTSAEVQPEVFATNVGQQQIVTLIDGSRLTLDAQTTVTVLYEDDRRVLTLEKGRAKFDVGKDADRPFSVTAGGRTTVATGTSFSVELLRQDMKVVLFEGQVKVAAAGSAPSARSVTLAPGEKLVANLSPLAVPRVEQADLLGAKAWEDGQLVFIDEPLVAVLEQVNRYSRTKIEIGDARVSGIRITGVFNAGDSRAFLDAITGLYPLKTQVNSDRVVIMSKILQD</sequence>
<comment type="caution">
    <text evidence="3">The sequence shown here is derived from an EMBL/GenBank/DDBJ whole genome shotgun (WGS) entry which is preliminary data.</text>
</comment>
<feature type="domain" description="FecR N-terminal" evidence="2">
    <location>
        <begin position="15"/>
        <end position="55"/>
    </location>
</feature>
<name>A0A844XC46_9SPHN</name>
<proteinExistence type="predicted"/>
<dbReference type="GO" id="GO:0016989">
    <property type="term" value="F:sigma factor antagonist activity"/>
    <property type="evidence" value="ECO:0007669"/>
    <property type="project" value="TreeGrafter"/>
</dbReference>
<dbReference type="Pfam" id="PF04773">
    <property type="entry name" value="FecR"/>
    <property type="match status" value="1"/>
</dbReference>
<dbReference type="PANTHER" id="PTHR30273">
    <property type="entry name" value="PERIPLASMIC SIGNAL SENSOR AND SIGMA FACTOR ACTIVATOR FECR-RELATED"/>
    <property type="match status" value="1"/>
</dbReference>
<organism evidence="3 4">
    <name type="scientific">Aurantiacibacter rhizosphaerae</name>
    <dbReference type="NCBI Taxonomy" id="2691582"/>
    <lineage>
        <taxon>Bacteria</taxon>
        <taxon>Pseudomonadati</taxon>
        <taxon>Pseudomonadota</taxon>
        <taxon>Alphaproteobacteria</taxon>
        <taxon>Sphingomonadales</taxon>
        <taxon>Erythrobacteraceae</taxon>
        <taxon>Aurantiacibacter</taxon>
    </lineage>
</organism>
<accession>A0A844XC46</accession>
<dbReference type="RefSeq" id="WP_160485115.1">
    <property type="nucleotide sequence ID" value="NZ_WUBR01000001.1"/>
</dbReference>
<evidence type="ECO:0000313" key="4">
    <source>
        <dbReference type="Proteomes" id="UP000461409"/>
    </source>
</evidence>